<evidence type="ECO:0000313" key="2">
    <source>
        <dbReference type="Proteomes" id="UP001182556"/>
    </source>
</evidence>
<keyword evidence="2" id="KW-1185">Reference proteome</keyword>
<gene>
    <name evidence="1" type="ORF">DB88DRAFT_484210</name>
</gene>
<organism evidence="1 2">
    <name type="scientific">Papiliotrema laurentii</name>
    <name type="common">Cryptococcus laurentii</name>
    <dbReference type="NCBI Taxonomy" id="5418"/>
    <lineage>
        <taxon>Eukaryota</taxon>
        <taxon>Fungi</taxon>
        <taxon>Dikarya</taxon>
        <taxon>Basidiomycota</taxon>
        <taxon>Agaricomycotina</taxon>
        <taxon>Tremellomycetes</taxon>
        <taxon>Tremellales</taxon>
        <taxon>Rhynchogastremaceae</taxon>
        <taxon>Papiliotrema</taxon>
    </lineage>
</organism>
<protein>
    <submittedName>
        <fullName evidence="1">Uncharacterized protein</fullName>
    </submittedName>
</protein>
<dbReference type="AlphaFoldDB" id="A0AAD9L6N8"/>
<dbReference type="Proteomes" id="UP001182556">
    <property type="component" value="Unassembled WGS sequence"/>
</dbReference>
<sequence>MCFTLVERDKGDSLQGVDLVLSSSTGIVALKVSELVEKRQELLERLRVARKYYRRVIVVIEVVDYALSDKRAAEGRSDDTVLGKTILDGIPRIRRAIAGDVVLDDNTSAQVELVFAVNGAEEVAVALRNELEEEFVMLRATMGDQAAWKVCEGREWLEQDEPRDAKPMVLGGFPVNAFAAGYIFSVAGSFDSFAFGMTDDERKKLFGPVIGNATIVSRPA</sequence>
<dbReference type="EMBL" id="JAODAN010000003">
    <property type="protein sequence ID" value="KAK1925521.1"/>
    <property type="molecule type" value="Genomic_DNA"/>
</dbReference>
<name>A0AAD9L6N8_PAPLA</name>
<comment type="caution">
    <text evidence="1">The sequence shown here is derived from an EMBL/GenBank/DDBJ whole genome shotgun (WGS) entry which is preliminary data.</text>
</comment>
<evidence type="ECO:0000313" key="1">
    <source>
        <dbReference type="EMBL" id="KAK1925521.1"/>
    </source>
</evidence>
<reference evidence="1" key="1">
    <citation type="submission" date="2023-02" db="EMBL/GenBank/DDBJ databases">
        <title>Identification and recombinant expression of a fungal hydrolase from Papiliotrema laurentii that hydrolyzes apple cutin and clears colloidal polyester polyurethane.</title>
        <authorList>
            <consortium name="DOE Joint Genome Institute"/>
            <person name="Roman V.A."/>
            <person name="Bojanowski C."/>
            <person name="Crable B.R."/>
            <person name="Wagner D.N."/>
            <person name="Hung C.S."/>
            <person name="Nadeau L.J."/>
            <person name="Schratz L."/>
            <person name="Haridas S."/>
            <person name="Pangilinan J."/>
            <person name="Lipzen A."/>
            <person name="Na H."/>
            <person name="Yan M."/>
            <person name="Ng V."/>
            <person name="Grigoriev I.V."/>
            <person name="Spatafora J.W."/>
            <person name="Barlow D."/>
            <person name="Biffinger J."/>
            <person name="Kelley-Loughnane N."/>
            <person name="Varaljay V.A."/>
            <person name="Crookes-Goodson W.J."/>
        </authorList>
    </citation>
    <scope>NUCLEOTIDE SEQUENCE</scope>
    <source>
        <strain evidence="1">5307AH</strain>
    </source>
</reference>
<proteinExistence type="predicted"/>
<accession>A0AAD9L6N8</accession>